<keyword evidence="4" id="KW-0547">Nucleotide-binding</keyword>
<feature type="transmembrane region" description="Helical" evidence="8">
    <location>
        <begin position="360"/>
        <end position="381"/>
    </location>
</feature>
<keyword evidence="7 8" id="KW-0472">Membrane</keyword>
<dbReference type="PANTHER" id="PTHR48041">
    <property type="entry name" value="ABC TRANSPORTER G FAMILY MEMBER 28"/>
    <property type="match status" value="1"/>
</dbReference>
<dbReference type="Pfam" id="PF00005">
    <property type="entry name" value="ABC_tran"/>
    <property type="match status" value="1"/>
</dbReference>
<dbReference type="InterPro" id="IPR013525">
    <property type="entry name" value="ABC2_TM"/>
</dbReference>
<sequence length="617" mass="68042">MRKHGCEIEAKSLSYTIHIHHQSHRLFNKIWNSDSSAAAAAADPESTSPTPPSVRHILHNVTCLAKPWEILAIVGPSGAGKSTLLQLLSGRLPLPSPPSSILVDGRPLSNPSFRRISAFVPQKDRLFPLLTVGETLAFTARLRLGLTTAALRPRLNALLSELGLASISSSRVSSISGGERRRLSIAVESVHDPAVLFLDEPTSGLDSTSALQIVDMLRSMAESGGRTVVLSIHQPCSRIIKLFGSLLLLADGTVLHQGTVAELITRLTAAGHPLPPHSNPVEFAIESIHSLSNLHRHEKPNHSHSHSTLLQLFHTQKIPENRTENPITHELFNHANNRVIETAILAQRFMKNVARTKELFTYRAFQMLLSGTVLGSIFYNLRLDVAGARDRVGLFAFILTFLFSCTTEGLPIFLNEREILMKETAGGNYRVSSYVIANGVVFLPFLFILAVIFASPVYWLAGLDRRFSAFAFFLLLIWLILYTANSVVVCFSALAPNFIVGNSVIAGVMGSFFLFSGYFIRKEGMPGCWVFMNYLSLFRYPFEAFLVNEFSGGGKCLETRFGNCVLDGDEVLRKEGLGSAGKWKNVLVMAGFIMGYRFGSYLILRLRCKCVQRGGVR</sequence>
<evidence type="ECO:0000313" key="10">
    <source>
        <dbReference type="EMBL" id="KAK8967114.1"/>
    </source>
</evidence>
<dbReference type="InterPro" id="IPR003593">
    <property type="entry name" value="AAA+_ATPase"/>
</dbReference>
<keyword evidence="2" id="KW-0813">Transport</keyword>
<dbReference type="InterPro" id="IPR027417">
    <property type="entry name" value="P-loop_NTPase"/>
</dbReference>
<dbReference type="InterPro" id="IPR017871">
    <property type="entry name" value="ABC_transporter-like_CS"/>
</dbReference>
<feature type="transmembrane region" description="Helical" evidence="8">
    <location>
        <begin position="393"/>
        <end position="414"/>
    </location>
</feature>
<gene>
    <name evidence="10" type="primary">ABCG5</name>
    <name evidence="10" type="ORF">KSP40_PGU011430</name>
</gene>
<evidence type="ECO:0000256" key="2">
    <source>
        <dbReference type="ARBA" id="ARBA00022448"/>
    </source>
</evidence>
<keyword evidence="3 8" id="KW-0812">Transmembrane</keyword>
<evidence type="ECO:0000256" key="4">
    <source>
        <dbReference type="ARBA" id="ARBA00022741"/>
    </source>
</evidence>
<dbReference type="Pfam" id="PF01061">
    <property type="entry name" value="ABC2_membrane"/>
    <property type="match status" value="1"/>
</dbReference>
<evidence type="ECO:0000259" key="9">
    <source>
        <dbReference type="PROSITE" id="PS50893"/>
    </source>
</evidence>
<dbReference type="InterPro" id="IPR050352">
    <property type="entry name" value="ABCG_transporters"/>
</dbReference>
<dbReference type="Proteomes" id="UP001412067">
    <property type="component" value="Unassembled WGS sequence"/>
</dbReference>
<comment type="subcellular location">
    <subcellularLocation>
        <location evidence="1">Membrane</location>
        <topology evidence="1">Multi-pass membrane protein</topology>
    </subcellularLocation>
</comment>
<evidence type="ECO:0000256" key="6">
    <source>
        <dbReference type="ARBA" id="ARBA00022989"/>
    </source>
</evidence>
<name>A0ABR2MU25_9ASPA</name>
<organism evidence="10 11">
    <name type="scientific">Platanthera guangdongensis</name>
    <dbReference type="NCBI Taxonomy" id="2320717"/>
    <lineage>
        <taxon>Eukaryota</taxon>
        <taxon>Viridiplantae</taxon>
        <taxon>Streptophyta</taxon>
        <taxon>Embryophyta</taxon>
        <taxon>Tracheophyta</taxon>
        <taxon>Spermatophyta</taxon>
        <taxon>Magnoliopsida</taxon>
        <taxon>Liliopsida</taxon>
        <taxon>Asparagales</taxon>
        <taxon>Orchidaceae</taxon>
        <taxon>Orchidoideae</taxon>
        <taxon>Orchideae</taxon>
        <taxon>Orchidinae</taxon>
        <taxon>Platanthera</taxon>
    </lineage>
</organism>
<evidence type="ECO:0000313" key="11">
    <source>
        <dbReference type="Proteomes" id="UP001412067"/>
    </source>
</evidence>
<evidence type="ECO:0000256" key="5">
    <source>
        <dbReference type="ARBA" id="ARBA00022840"/>
    </source>
</evidence>
<dbReference type="EMBL" id="JBBWWR010000005">
    <property type="protein sequence ID" value="KAK8967114.1"/>
    <property type="molecule type" value="Genomic_DNA"/>
</dbReference>
<evidence type="ECO:0000256" key="8">
    <source>
        <dbReference type="SAM" id="Phobius"/>
    </source>
</evidence>
<dbReference type="PANTHER" id="PTHR48041:SF79">
    <property type="entry name" value="ABC TRANSPORTER G FAMILY MEMBER 5"/>
    <property type="match status" value="1"/>
</dbReference>
<evidence type="ECO:0000256" key="3">
    <source>
        <dbReference type="ARBA" id="ARBA00022692"/>
    </source>
</evidence>
<feature type="transmembrane region" description="Helical" evidence="8">
    <location>
        <begin position="586"/>
        <end position="604"/>
    </location>
</feature>
<dbReference type="PROSITE" id="PS00211">
    <property type="entry name" value="ABC_TRANSPORTER_1"/>
    <property type="match status" value="1"/>
</dbReference>
<accession>A0ABR2MU25</accession>
<dbReference type="SMART" id="SM00382">
    <property type="entry name" value="AAA"/>
    <property type="match status" value="1"/>
</dbReference>
<proteinExistence type="predicted"/>
<feature type="transmembrane region" description="Helical" evidence="8">
    <location>
        <begin position="467"/>
        <end position="491"/>
    </location>
</feature>
<dbReference type="PROSITE" id="PS50893">
    <property type="entry name" value="ABC_TRANSPORTER_2"/>
    <property type="match status" value="1"/>
</dbReference>
<evidence type="ECO:0000256" key="1">
    <source>
        <dbReference type="ARBA" id="ARBA00004141"/>
    </source>
</evidence>
<keyword evidence="11" id="KW-1185">Reference proteome</keyword>
<dbReference type="InterPro" id="IPR003439">
    <property type="entry name" value="ABC_transporter-like_ATP-bd"/>
</dbReference>
<feature type="transmembrane region" description="Helical" evidence="8">
    <location>
        <begin position="498"/>
        <end position="520"/>
    </location>
</feature>
<feature type="domain" description="ABC transporter" evidence="9">
    <location>
        <begin position="42"/>
        <end position="276"/>
    </location>
</feature>
<protein>
    <submittedName>
        <fullName evidence="10">ABC transporter G family member 5</fullName>
    </submittedName>
</protein>
<comment type="caution">
    <text evidence="10">The sequence shown here is derived from an EMBL/GenBank/DDBJ whole genome shotgun (WGS) entry which is preliminary data.</text>
</comment>
<feature type="transmembrane region" description="Helical" evidence="8">
    <location>
        <begin position="435"/>
        <end position="461"/>
    </location>
</feature>
<keyword evidence="5" id="KW-0067">ATP-binding</keyword>
<keyword evidence="6 8" id="KW-1133">Transmembrane helix</keyword>
<reference evidence="10 11" key="1">
    <citation type="journal article" date="2022" name="Nat. Plants">
        <title>Genomes of leafy and leafless Platanthera orchids illuminate the evolution of mycoheterotrophy.</title>
        <authorList>
            <person name="Li M.H."/>
            <person name="Liu K.W."/>
            <person name="Li Z."/>
            <person name="Lu H.C."/>
            <person name="Ye Q.L."/>
            <person name="Zhang D."/>
            <person name="Wang J.Y."/>
            <person name="Li Y.F."/>
            <person name="Zhong Z.M."/>
            <person name="Liu X."/>
            <person name="Yu X."/>
            <person name="Liu D.K."/>
            <person name="Tu X.D."/>
            <person name="Liu B."/>
            <person name="Hao Y."/>
            <person name="Liao X.Y."/>
            <person name="Jiang Y.T."/>
            <person name="Sun W.H."/>
            <person name="Chen J."/>
            <person name="Chen Y.Q."/>
            <person name="Ai Y."/>
            <person name="Zhai J.W."/>
            <person name="Wu S.S."/>
            <person name="Zhou Z."/>
            <person name="Hsiao Y.Y."/>
            <person name="Wu W.L."/>
            <person name="Chen Y.Y."/>
            <person name="Lin Y.F."/>
            <person name="Hsu J.L."/>
            <person name="Li C.Y."/>
            <person name="Wang Z.W."/>
            <person name="Zhao X."/>
            <person name="Zhong W.Y."/>
            <person name="Ma X.K."/>
            <person name="Ma L."/>
            <person name="Huang J."/>
            <person name="Chen G.Z."/>
            <person name="Huang M.Z."/>
            <person name="Huang L."/>
            <person name="Peng D.H."/>
            <person name="Luo Y.B."/>
            <person name="Zou S.Q."/>
            <person name="Chen S.P."/>
            <person name="Lan S."/>
            <person name="Tsai W.C."/>
            <person name="Van de Peer Y."/>
            <person name="Liu Z.J."/>
        </authorList>
    </citation>
    <scope>NUCLEOTIDE SEQUENCE [LARGE SCALE GENOMIC DNA]</scope>
    <source>
        <strain evidence="10">Lor288</strain>
    </source>
</reference>
<evidence type="ECO:0000256" key="7">
    <source>
        <dbReference type="ARBA" id="ARBA00023136"/>
    </source>
</evidence>
<dbReference type="Gene3D" id="3.40.50.300">
    <property type="entry name" value="P-loop containing nucleotide triphosphate hydrolases"/>
    <property type="match status" value="1"/>
</dbReference>
<dbReference type="SUPFAM" id="SSF52540">
    <property type="entry name" value="P-loop containing nucleoside triphosphate hydrolases"/>
    <property type="match status" value="1"/>
</dbReference>